<dbReference type="Proteomes" id="UP000320390">
    <property type="component" value="Chromosome"/>
</dbReference>
<gene>
    <name evidence="2" type="primary">fabZ_1</name>
    <name evidence="2" type="ORF">Poly30_32320</name>
</gene>
<dbReference type="Gene3D" id="3.10.129.10">
    <property type="entry name" value="Hotdog Thioesterase"/>
    <property type="match status" value="1"/>
</dbReference>
<evidence type="ECO:0000313" key="2">
    <source>
        <dbReference type="EMBL" id="QDV07702.1"/>
    </source>
</evidence>
<dbReference type="SUPFAM" id="SSF54637">
    <property type="entry name" value="Thioesterase/thiol ester dehydrase-isomerase"/>
    <property type="match status" value="1"/>
</dbReference>
<dbReference type="RefSeq" id="WP_145199053.1">
    <property type="nucleotide sequence ID" value="NZ_CP036434.1"/>
</dbReference>
<dbReference type="GO" id="GO:0019171">
    <property type="term" value="F:(3R)-hydroxyacyl-[acyl-carrier-protein] dehydratase activity"/>
    <property type="evidence" value="ECO:0007669"/>
    <property type="project" value="UniProtKB-EC"/>
</dbReference>
<sequence>MAPHETGSIVGRPVTDFIPHRPPFLFVTRVVEHEGDRLVAEWDVPTDLPAFEGHFPGEPVLPGVLISEFCFQAGAVLIYATSQEDKEAEGVPVLTRIEDARFRKIVRPGETLRAEVQLTERLSNARYVTAKVTSAGQNVVRLKCVLAVAPPPAAEPAEGNA</sequence>
<evidence type="ECO:0000313" key="3">
    <source>
        <dbReference type="Proteomes" id="UP000320390"/>
    </source>
</evidence>
<dbReference type="AlphaFoldDB" id="A0A518EUD2"/>
<proteinExistence type="predicted"/>
<name>A0A518EUD2_9BACT</name>
<reference evidence="2 3" key="1">
    <citation type="submission" date="2019-02" db="EMBL/GenBank/DDBJ databases">
        <title>Deep-cultivation of Planctomycetes and their phenomic and genomic characterization uncovers novel biology.</title>
        <authorList>
            <person name="Wiegand S."/>
            <person name="Jogler M."/>
            <person name="Boedeker C."/>
            <person name="Pinto D."/>
            <person name="Vollmers J."/>
            <person name="Rivas-Marin E."/>
            <person name="Kohn T."/>
            <person name="Peeters S.H."/>
            <person name="Heuer A."/>
            <person name="Rast P."/>
            <person name="Oberbeckmann S."/>
            <person name="Bunk B."/>
            <person name="Jeske O."/>
            <person name="Meyerdierks A."/>
            <person name="Storesund J.E."/>
            <person name="Kallscheuer N."/>
            <person name="Luecker S."/>
            <person name="Lage O.M."/>
            <person name="Pohl T."/>
            <person name="Merkel B.J."/>
            <person name="Hornburger P."/>
            <person name="Mueller R.-W."/>
            <person name="Bruemmer F."/>
            <person name="Labrenz M."/>
            <person name="Spormann A.M."/>
            <person name="Op den Camp H."/>
            <person name="Overmann J."/>
            <person name="Amann R."/>
            <person name="Jetten M.S.M."/>
            <person name="Mascher T."/>
            <person name="Medema M.H."/>
            <person name="Devos D.P."/>
            <person name="Kaster A.-K."/>
            <person name="Ovreas L."/>
            <person name="Rohde M."/>
            <person name="Galperin M.Y."/>
            <person name="Jogler C."/>
        </authorList>
    </citation>
    <scope>NUCLEOTIDE SEQUENCE [LARGE SCALE GENOMIC DNA]</scope>
    <source>
        <strain evidence="2 3">Poly30</strain>
    </source>
</reference>
<dbReference type="InterPro" id="IPR013114">
    <property type="entry name" value="FabA_FabZ"/>
</dbReference>
<organism evidence="2 3">
    <name type="scientific">Saltatorellus ferox</name>
    <dbReference type="NCBI Taxonomy" id="2528018"/>
    <lineage>
        <taxon>Bacteria</taxon>
        <taxon>Pseudomonadati</taxon>
        <taxon>Planctomycetota</taxon>
        <taxon>Planctomycetia</taxon>
        <taxon>Planctomycetia incertae sedis</taxon>
        <taxon>Saltatorellus</taxon>
    </lineage>
</organism>
<dbReference type="InterPro" id="IPR029069">
    <property type="entry name" value="HotDog_dom_sf"/>
</dbReference>
<dbReference type="EMBL" id="CP036434">
    <property type="protein sequence ID" value="QDV07702.1"/>
    <property type="molecule type" value="Genomic_DNA"/>
</dbReference>
<protein>
    <submittedName>
        <fullName evidence="2">3-hydroxyacyl-[acyl-carrier-protein] dehydratase FabZ</fullName>
        <ecNumber evidence="2">4.2.1.59</ecNumber>
    </submittedName>
</protein>
<keyword evidence="3" id="KW-1185">Reference proteome</keyword>
<accession>A0A518EUD2</accession>
<evidence type="ECO:0000256" key="1">
    <source>
        <dbReference type="ARBA" id="ARBA00023239"/>
    </source>
</evidence>
<dbReference type="EC" id="4.2.1.59" evidence="2"/>
<dbReference type="PANTHER" id="PTHR30272:SF1">
    <property type="entry name" value="3-HYDROXYACYL-[ACYL-CARRIER-PROTEIN] DEHYDRATASE"/>
    <property type="match status" value="1"/>
</dbReference>
<dbReference type="PANTHER" id="PTHR30272">
    <property type="entry name" value="3-HYDROXYACYL-[ACYL-CARRIER-PROTEIN] DEHYDRATASE"/>
    <property type="match status" value="1"/>
</dbReference>
<dbReference type="OrthoDB" id="9772788at2"/>
<dbReference type="Pfam" id="PF07977">
    <property type="entry name" value="FabA"/>
    <property type="match status" value="1"/>
</dbReference>
<keyword evidence="1 2" id="KW-0456">Lyase</keyword>
<dbReference type="CDD" id="cd01288">
    <property type="entry name" value="FabZ"/>
    <property type="match status" value="1"/>
</dbReference>